<protein>
    <submittedName>
        <fullName evidence="2">Uncharacterized protein</fullName>
    </submittedName>
</protein>
<name>A0A4S8L8W5_DENBC</name>
<keyword evidence="3" id="KW-1185">Reference proteome</keyword>
<feature type="compositionally biased region" description="Polar residues" evidence="1">
    <location>
        <begin position="127"/>
        <end position="137"/>
    </location>
</feature>
<feature type="region of interest" description="Disordered" evidence="1">
    <location>
        <begin position="124"/>
        <end position="224"/>
    </location>
</feature>
<dbReference type="EMBL" id="ML179561">
    <property type="protein sequence ID" value="THU85186.1"/>
    <property type="molecule type" value="Genomic_DNA"/>
</dbReference>
<feature type="compositionally biased region" description="Low complexity" evidence="1">
    <location>
        <begin position="138"/>
        <end position="151"/>
    </location>
</feature>
<organism evidence="2 3">
    <name type="scientific">Dendrothele bispora (strain CBS 962.96)</name>
    <dbReference type="NCBI Taxonomy" id="1314807"/>
    <lineage>
        <taxon>Eukaryota</taxon>
        <taxon>Fungi</taxon>
        <taxon>Dikarya</taxon>
        <taxon>Basidiomycota</taxon>
        <taxon>Agaricomycotina</taxon>
        <taxon>Agaricomycetes</taxon>
        <taxon>Agaricomycetidae</taxon>
        <taxon>Agaricales</taxon>
        <taxon>Agaricales incertae sedis</taxon>
        <taxon>Dendrothele</taxon>
    </lineage>
</organism>
<gene>
    <name evidence="2" type="ORF">K435DRAFT_806110</name>
</gene>
<dbReference type="Proteomes" id="UP000297245">
    <property type="component" value="Unassembled WGS sequence"/>
</dbReference>
<evidence type="ECO:0000256" key="1">
    <source>
        <dbReference type="SAM" id="MobiDB-lite"/>
    </source>
</evidence>
<feature type="compositionally biased region" description="Low complexity" evidence="1">
    <location>
        <begin position="159"/>
        <end position="177"/>
    </location>
</feature>
<reference evidence="2 3" key="1">
    <citation type="journal article" date="2019" name="Nat. Ecol. Evol.">
        <title>Megaphylogeny resolves global patterns of mushroom evolution.</title>
        <authorList>
            <person name="Varga T."/>
            <person name="Krizsan K."/>
            <person name="Foldi C."/>
            <person name="Dima B."/>
            <person name="Sanchez-Garcia M."/>
            <person name="Sanchez-Ramirez S."/>
            <person name="Szollosi G.J."/>
            <person name="Szarkandi J.G."/>
            <person name="Papp V."/>
            <person name="Albert L."/>
            <person name="Andreopoulos W."/>
            <person name="Angelini C."/>
            <person name="Antonin V."/>
            <person name="Barry K.W."/>
            <person name="Bougher N.L."/>
            <person name="Buchanan P."/>
            <person name="Buyck B."/>
            <person name="Bense V."/>
            <person name="Catcheside P."/>
            <person name="Chovatia M."/>
            <person name="Cooper J."/>
            <person name="Damon W."/>
            <person name="Desjardin D."/>
            <person name="Finy P."/>
            <person name="Geml J."/>
            <person name="Haridas S."/>
            <person name="Hughes K."/>
            <person name="Justo A."/>
            <person name="Karasinski D."/>
            <person name="Kautmanova I."/>
            <person name="Kiss B."/>
            <person name="Kocsube S."/>
            <person name="Kotiranta H."/>
            <person name="LaButti K.M."/>
            <person name="Lechner B.E."/>
            <person name="Liimatainen K."/>
            <person name="Lipzen A."/>
            <person name="Lukacs Z."/>
            <person name="Mihaltcheva S."/>
            <person name="Morgado L.N."/>
            <person name="Niskanen T."/>
            <person name="Noordeloos M.E."/>
            <person name="Ohm R.A."/>
            <person name="Ortiz-Santana B."/>
            <person name="Ovrebo C."/>
            <person name="Racz N."/>
            <person name="Riley R."/>
            <person name="Savchenko A."/>
            <person name="Shiryaev A."/>
            <person name="Soop K."/>
            <person name="Spirin V."/>
            <person name="Szebenyi C."/>
            <person name="Tomsovsky M."/>
            <person name="Tulloss R.E."/>
            <person name="Uehling J."/>
            <person name="Grigoriev I.V."/>
            <person name="Vagvolgyi C."/>
            <person name="Papp T."/>
            <person name="Martin F.M."/>
            <person name="Miettinen O."/>
            <person name="Hibbett D.S."/>
            <person name="Nagy L.G."/>
        </authorList>
    </citation>
    <scope>NUCLEOTIDE SEQUENCE [LARGE SCALE GENOMIC DNA]</scope>
    <source>
        <strain evidence="2 3">CBS 962.96</strain>
    </source>
</reference>
<sequence>MAPTRRPRGSLTVAQETKLVHEQIALRAQQLNGGKAPTGRPMCPTNEHPTTLRGSNVWLHNDNNFGKYYTFCKTDQGNVCHFNFLERWVTGNDLASDPVMSEHLASKRRLNDPNQRHLIPTALAASVSRSQTQNNRLPQVASSARRVSSRSSPPPTSSPPRQSSSSRVGRTRPFPMSLSPPPSSPPRFSSSTPAGRSRPFPMSSPLRATRFSTPEMDRGPALSSPIRSSSILDIQNVYTPQTRLGRNDSELHLTKAVTALVYQFGLETVGLIQRFTRDEVWEDAHWREPLALEPGEIVLLKPKGMHVML</sequence>
<evidence type="ECO:0000313" key="3">
    <source>
        <dbReference type="Proteomes" id="UP000297245"/>
    </source>
</evidence>
<dbReference type="OrthoDB" id="3106473at2759"/>
<accession>A0A4S8L8W5</accession>
<proteinExistence type="predicted"/>
<evidence type="ECO:0000313" key="2">
    <source>
        <dbReference type="EMBL" id="THU85186.1"/>
    </source>
</evidence>
<dbReference type="AlphaFoldDB" id="A0A4S8L8W5"/>